<reference evidence="2 3" key="1">
    <citation type="submission" date="2021-11" db="EMBL/GenBank/DDBJ databases">
        <authorList>
            <person name="Islam A."/>
            <person name="Islam S."/>
            <person name="Flora M.S."/>
            <person name="Rahman M."/>
            <person name="Ziaur R.M."/>
            <person name="Epstein J.H."/>
            <person name="Hassan M."/>
            <person name="Klassen M."/>
            <person name="Woodard K."/>
            <person name="Webb A."/>
            <person name="Webby R.J."/>
            <person name="El Zowalaty M.E."/>
        </authorList>
    </citation>
    <scope>NUCLEOTIDE SEQUENCE [LARGE SCALE GENOMIC DNA]</scope>
    <source>
        <strain evidence="2">Pbs1</strain>
    </source>
</reference>
<dbReference type="SUPFAM" id="SSF55315">
    <property type="entry name" value="L30e-like"/>
    <property type="match status" value="1"/>
</dbReference>
<dbReference type="Pfam" id="PF01248">
    <property type="entry name" value="Ribosomal_L7Ae"/>
    <property type="match status" value="1"/>
</dbReference>
<keyword evidence="3" id="KW-1185">Reference proteome</keyword>
<dbReference type="PANTHER" id="PTHR46948">
    <property type="entry name" value="RIBONUCLEASE P PROTEIN SUBUNIT P38"/>
    <property type="match status" value="1"/>
</dbReference>
<name>A0ABN8D4T5_9STRA</name>
<comment type="caution">
    <text evidence="2">The sequence shown here is derived from an EMBL/GenBank/DDBJ whole genome shotgun (WGS) entry which is preliminary data.</text>
</comment>
<evidence type="ECO:0000313" key="3">
    <source>
        <dbReference type="Proteomes" id="UP001158986"/>
    </source>
</evidence>
<dbReference type="Proteomes" id="UP001158986">
    <property type="component" value="Unassembled WGS sequence"/>
</dbReference>
<proteinExistence type="predicted"/>
<dbReference type="InterPro" id="IPR004038">
    <property type="entry name" value="Ribosomal_eL8/eL30/eS12/Gad45"/>
</dbReference>
<sequence length="223" mass="24977">MTKTMIPVAMQYMRSKGSHGVRTKQQHKKKTKRTVEIVRPWTLPQYEELSKEERDIVLDRLQKEVVDVPSTRSYAVQGMNQVAKAVIRGELRVVVFANNPESLVYGHLPLLCRLHQVPICVLHLSSKTFGRLFQLKSMTAIGIKAPMVSESEGTIRSKKLDDSSTITDTITATTMTTIPATTTTSTTTISVSTKMLKQLTKAEYEKLMSTIDFLLSKASNSIM</sequence>
<accession>A0ABN8D4T5</accession>
<dbReference type="InterPro" id="IPR029064">
    <property type="entry name" value="Ribosomal_eL30-like_sf"/>
</dbReference>
<dbReference type="PANTHER" id="PTHR46948:SF1">
    <property type="entry name" value="RIBONUCLEASE P PROTEIN SUBUNIT P38"/>
    <property type="match status" value="1"/>
</dbReference>
<feature type="domain" description="Ribosomal protein eL8/eL30/eS12/Gadd45" evidence="1">
    <location>
        <begin position="66"/>
        <end position="139"/>
    </location>
</feature>
<protein>
    <recommendedName>
        <fullName evidence="1">Ribosomal protein eL8/eL30/eS12/Gadd45 domain-containing protein</fullName>
    </recommendedName>
</protein>
<evidence type="ECO:0000313" key="2">
    <source>
        <dbReference type="EMBL" id="CAH0519576.1"/>
    </source>
</evidence>
<dbReference type="InterPro" id="IPR042848">
    <property type="entry name" value="Rpp38"/>
</dbReference>
<organism evidence="2 3">
    <name type="scientific">Peronospora belbahrii</name>
    <dbReference type="NCBI Taxonomy" id="622444"/>
    <lineage>
        <taxon>Eukaryota</taxon>
        <taxon>Sar</taxon>
        <taxon>Stramenopiles</taxon>
        <taxon>Oomycota</taxon>
        <taxon>Peronosporomycetes</taxon>
        <taxon>Peronosporales</taxon>
        <taxon>Peronosporaceae</taxon>
        <taxon>Peronospora</taxon>
    </lineage>
</organism>
<gene>
    <name evidence="2" type="ORF">PBS001_LOCUS6099</name>
</gene>
<evidence type="ECO:0000259" key="1">
    <source>
        <dbReference type="Pfam" id="PF01248"/>
    </source>
</evidence>
<dbReference type="Gene3D" id="3.30.1330.30">
    <property type="match status" value="1"/>
</dbReference>
<dbReference type="EMBL" id="CAKLCB010000304">
    <property type="protein sequence ID" value="CAH0519576.1"/>
    <property type="molecule type" value="Genomic_DNA"/>
</dbReference>